<dbReference type="KEGG" id="fra:Francci3_3340"/>
<organism evidence="1 2">
    <name type="scientific">Frankia casuarinae (strain DSM 45818 / CECT 9043 / HFP020203 / CcI3)</name>
    <dbReference type="NCBI Taxonomy" id="106370"/>
    <lineage>
        <taxon>Bacteria</taxon>
        <taxon>Bacillati</taxon>
        <taxon>Actinomycetota</taxon>
        <taxon>Actinomycetes</taxon>
        <taxon>Frankiales</taxon>
        <taxon>Frankiaceae</taxon>
        <taxon>Frankia</taxon>
    </lineage>
</organism>
<dbReference type="AlphaFoldDB" id="Q2J7P5"/>
<protein>
    <submittedName>
        <fullName evidence="1">Uncharacterized protein</fullName>
    </submittedName>
</protein>
<proteinExistence type="predicted"/>
<dbReference type="NCBIfam" id="TIGR03917">
    <property type="entry name" value="Frankia_40_dom"/>
    <property type="match status" value="1"/>
</dbReference>
<keyword evidence="2" id="KW-1185">Reference proteome</keyword>
<dbReference type="RefSeq" id="WP_011437723.1">
    <property type="nucleotide sequence ID" value="NC_007777.1"/>
</dbReference>
<dbReference type="HOGENOM" id="CLU_2584644_0_0_11"/>
<dbReference type="Proteomes" id="UP000001937">
    <property type="component" value="Chromosome"/>
</dbReference>
<name>Q2J7P5_FRACC</name>
<accession>Q2J7P5</accession>
<evidence type="ECO:0000313" key="2">
    <source>
        <dbReference type="Proteomes" id="UP000001937"/>
    </source>
</evidence>
<dbReference type="InterPro" id="IPR023817">
    <property type="entry name" value="Frankia_40_dom"/>
</dbReference>
<reference evidence="1 2" key="1">
    <citation type="journal article" date="2007" name="Genome Res.">
        <title>Genome characteristics of facultatively symbiotic Frankia sp. strains reflect host range and host plant biogeography.</title>
        <authorList>
            <person name="Normand P."/>
            <person name="Lapierre P."/>
            <person name="Tisa L.S."/>
            <person name="Gogarten J.P."/>
            <person name="Alloisio N."/>
            <person name="Bagnarol E."/>
            <person name="Bassi C.A."/>
            <person name="Berry A.M."/>
            <person name="Bickhart D.M."/>
            <person name="Choisne N."/>
            <person name="Couloux A."/>
            <person name="Cournoyer B."/>
            <person name="Cruveiller S."/>
            <person name="Daubin V."/>
            <person name="Demange N."/>
            <person name="Francino M.P."/>
            <person name="Goltsman E."/>
            <person name="Huang Y."/>
            <person name="Kopp O.R."/>
            <person name="Labarre L."/>
            <person name="Lapidus A."/>
            <person name="Lavire C."/>
            <person name="Marechal J."/>
            <person name="Martinez M."/>
            <person name="Mastronunzio J.E."/>
            <person name="Mullin B.C."/>
            <person name="Niemann J."/>
            <person name="Pujic P."/>
            <person name="Rawnsley T."/>
            <person name="Rouy Z."/>
            <person name="Schenowitz C."/>
            <person name="Sellstedt A."/>
            <person name="Tavares F."/>
            <person name="Tomkins J.P."/>
            <person name="Vallenet D."/>
            <person name="Valverde C."/>
            <person name="Wall L.G."/>
            <person name="Wang Y."/>
            <person name="Medigue C."/>
            <person name="Benson D.R."/>
        </authorList>
    </citation>
    <scope>NUCLEOTIDE SEQUENCE [LARGE SCALE GENOMIC DNA]</scope>
    <source>
        <strain evidence="2">DSM 45818 / CECT 9043 / CcI3</strain>
    </source>
</reference>
<dbReference type="OrthoDB" id="3217416at2"/>
<gene>
    <name evidence="1" type="ordered locus">Francci3_3340</name>
</gene>
<sequence>MTTVRPSEPPPSPQHASEFVTVTRIVHPPAVDIGLSVSPEATVEQVAAALASMPASAVFAEHFGDVDVTLVFRETASSGD</sequence>
<evidence type="ECO:0000313" key="1">
    <source>
        <dbReference type="EMBL" id="ABD12697.1"/>
    </source>
</evidence>
<dbReference type="EMBL" id="CP000249">
    <property type="protein sequence ID" value="ABD12697.1"/>
    <property type="molecule type" value="Genomic_DNA"/>
</dbReference>